<evidence type="ECO:0000313" key="2">
    <source>
        <dbReference type="Proteomes" id="UP001221413"/>
    </source>
</evidence>
<evidence type="ECO:0000313" key="1">
    <source>
        <dbReference type="EMBL" id="KAJ6257790.1"/>
    </source>
</evidence>
<keyword evidence="2" id="KW-1185">Reference proteome</keyword>
<dbReference type="AlphaFoldDB" id="A0AAD6IUA8"/>
<dbReference type="Proteomes" id="UP001221413">
    <property type="component" value="Unassembled WGS sequence"/>
</dbReference>
<sequence>MAKTGLRAQRFEVSAVRQQSLGHGLPGGTRSMGNGEQVGWGVSLVMEGGAYEYGVLGRWTSIEYAIM</sequence>
<accession>A0AAD6IUA8</accession>
<name>A0AAD6IUA8_DREDA</name>
<comment type="caution">
    <text evidence="1">The sequence shown here is derived from an EMBL/GenBank/DDBJ whole genome shotgun (WGS) entry which is preliminary data.</text>
</comment>
<organism evidence="1 2">
    <name type="scientific">Drechslerella dactyloides</name>
    <name type="common">Nematode-trapping fungus</name>
    <name type="synonym">Arthrobotrys dactyloides</name>
    <dbReference type="NCBI Taxonomy" id="74499"/>
    <lineage>
        <taxon>Eukaryota</taxon>
        <taxon>Fungi</taxon>
        <taxon>Dikarya</taxon>
        <taxon>Ascomycota</taxon>
        <taxon>Pezizomycotina</taxon>
        <taxon>Orbiliomycetes</taxon>
        <taxon>Orbiliales</taxon>
        <taxon>Orbiliaceae</taxon>
        <taxon>Drechslerella</taxon>
    </lineage>
</organism>
<proteinExistence type="predicted"/>
<gene>
    <name evidence="1" type="ORF">Dda_7579</name>
</gene>
<protein>
    <submittedName>
        <fullName evidence="1">Uncharacterized protein</fullName>
    </submittedName>
</protein>
<dbReference type="EMBL" id="JAQGDS010000010">
    <property type="protein sequence ID" value="KAJ6257790.1"/>
    <property type="molecule type" value="Genomic_DNA"/>
</dbReference>
<reference evidence="1" key="1">
    <citation type="submission" date="2023-01" db="EMBL/GenBank/DDBJ databases">
        <title>The chitinases involved in constricting ring structure development in the nematode-trapping fungus Drechslerella dactyloides.</title>
        <authorList>
            <person name="Wang R."/>
            <person name="Zhang L."/>
            <person name="Tang P."/>
            <person name="Li S."/>
            <person name="Liang L."/>
        </authorList>
    </citation>
    <scope>NUCLEOTIDE SEQUENCE</scope>
    <source>
        <strain evidence="1">YMF1.00031</strain>
    </source>
</reference>